<evidence type="ECO:0000313" key="1">
    <source>
        <dbReference type="EMBL" id="AMS03449.1"/>
    </source>
</evidence>
<evidence type="ECO:0000313" key="2">
    <source>
        <dbReference type="Proteomes" id="UP000223856"/>
    </source>
</evidence>
<reference evidence="1 2" key="1">
    <citation type="submission" date="2016-03" db="EMBL/GenBank/DDBJ databases">
        <authorList>
            <person name="Green D.E."/>
            <person name="Kennedy B.V."/>
            <person name="Kocak B.Z."/>
            <person name="Moretti M.L."/>
            <person name="Onelangsy F.L."/>
            <person name="Mezghani N.A."/>
            <person name="Thompson P.K."/>
            <person name="Ulbrich M.C."/>
            <person name="Furbee E.C."/>
            <person name="Grubb S.R."/>
            <person name="Warner M.H."/>
            <person name="Montgomery M.T."/>
            <person name="Garlena R.A."/>
            <person name="Russell D.A."/>
            <person name="Pope W.H."/>
            <person name="Jacobs-Sera D."/>
            <person name="Hendrix R.W."/>
            <person name="Hatfull G.F."/>
        </authorList>
    </citation>
    <scope>NUCLEOTIDE SEQUENCE [LARGE SCALE GENOMIC DNA]</scope>
</reference>
<name>A0A142KBG6_9CAUD</name>
<dbReference type="GeneID" id="40079210"/>
<organism evidence="1 2">
    <name type="scientific">Gordonia phage Katyusha</name>
    <dbReference type="NCBI Taxonomy" id="1821555"/>
    <lineage>
        <taxon>Viruses</taxon>
        <taxon>Duplodnaviria</taxon>
        <taxon>Heunggongvirae</taxon>
        <taxon>Uroviricota</taxon>
        <taxon>Caudoviricetes</taxon>
        <taxon>Demosthenesvirus</taxon>
        <taxon>Demosthenesvirus katyusha</taxon>
    </lineage>
</organism>
<dbReference type="KEGG" id="vg:40079210"/>
<dbReference type="Proteomes" id="UP000223856">
    <property type="component" value="Segment"/>
</dbReference>
<accession>A0A142KBG6</accession>
<sequence>MRIFGFNITRRMSAEQRIQFAIIRMHLEIAALEETVGRESKEYYNDVKRGNGYSIHADRALKAKAKADGIRSAMDTLEVFFRD</sequence>
<protein>
    <submittedName>
        <fullName evidence="1">Uncharacterized protein</fullName>
    </submittedName>
</protein>
<dbReference type="RefSeq" id="YP_009603330.1">
    <property type="nucleotide sequence ID" value="NC_041950.1"/>
</dbReference>
<proteinExistence type="predicted"/>
<gene>
    <name evidence="1" type="primary">56</name>
    <name evidence="1" type="ORF">SEA_KATYUSHA_56</name>
</gene>
<keyword evidence="2" id="KW-1185">Reference proteome</keyword>
<dbReference type="EMBL" id="KU963258">
    <property type="protein sequence ID" value="AMS03449.1"/>
    <property type="molecule type" value="Genomic_DNA"/>
</dbReference>